<proteinExistence type="predicted"/>
<evidence type="ECO:0000313" key="1">
    <source>
        <dbReference type="EMBL" id="MPM20524.1"/>
    </source>
</evidence>
<dbReference type="AlphaFoldDB" id="A0A644Y2Z9"/>
<comment type="caution">
    <text evidence="1">The sequence shown here is derived from an EMBL/GenBank/DDBJ whole genome shotgun (WGS) entry which is preliminary data.</text>
</comment>
<sequence length="82" mass="9566">MAGFLFVLGFQAELLQDFSRPGDPCFFVDVRQRHRQCDVIQHAEVGNKIETLENEADFLFMVIHEILFLERTHFLSVDGYFA</sequence>
<reference evidence="1" key="1">
    <citation type="submission" date="2019-08" db="EMBL/GenBank/DDBJ databases">
        <authorList>
            <person name="Kucharzyk K."/>
            <person name="Murdoch R.W."/>
            <person name="Higgins S."/>
            <person name="Loffler F."/>
        </authorList>
    </citation>
    <scope>NUCLEOTIDE SEQUENCE</scope>
</reference>
<gene>
    <name evidence="1" type="ORF">SDC9_66954</name>
</gene>
<name>A0A644Y2Z9_9ZZZZ</name>
<protein>
    <submittedName>
        <fullName evidence="1">Uncharacterized protein</fullName>
    </submittedName>
</protein>
<dbReference type="EMBL" id="VSSQ01003403">
    <property type="protein sequence ID" value="MPM20524.1"/>
    <property type="molecule type" value="Genomic_DNA"/>
</dbReference>
<accession>A0A644Y2Z9</accession>
<organism evidence="1">
    <name type="scientific">bioreactor metagenome</name>
    <dbReference type="NCBI Taxonomy" id="1076179"/>
    <lineage>
        <taxon>unclassified sequences</taxon>
        <taxon>metagenomes</taxon>
        <taxon>ecological metagenomes</taxon>
    </lineage>
</organism>